<gene>
    <name evidence="3" type="primary">cmr4</name>
    <name evidence="3" type="ORF">OIK42_15030</name>
</gene>
<evidence type="ECO:0000313" key="4">
    <source>
        <dbReference type="Proteomes" id="UP001218788"/>
    </source>
</evidence>
<feature type="domain" description="CRISPR type III-associated protein" evidence="2">
    <location>
        <begin position="10"/>
        <end position="282"/>
    </location>
</feature>
<dbReference type="RefSeq" id="WP_273641856.1">
    <property type="nucleotide sequence ID" value="NZ_JAQQXP010000002.1"/>
</dbReference>
<name>A0ABT5L6S0_9ALTE</name>
<keyword evidence="4" id="KW-1185">Reference proteome</keyword>
<evidence type="ECO:0000259" key="2">
    <source>
        <dbReference type="Pfam" id="PF03787"/>
    </source>
</evidence>
<dbReference type="PANTHER" id="PTHR36700:SF1">
    <property type="entry name" value="CRISPR SYSTEM CMR SUBUNIT CMR4"/>
    <property type="match status" value="1"/>
</dbReference>
<evidence type="ECO:0000256" key="1">
    <source>
        <dbReference type="ARBA" id="ARBA00023118"/>
    </source>
</evidence>
<keyword evidence="1" id="KW-0051">Antiviral defense</keyword>
<dbReference type="Pfam" id="PF03787">
    <property type="entry name" value="RAMPs"/>
    <property type="match status" value="1"/>
</dbReference>
<comment type="caution">
    <text evidence="3">The sequence shown here is derived from an EMBL/GenBank/DDBJ whole genome shotgun (WGS) entry which is preliminary data.</text>
</comment>
<dbReference type="Proteomes" id="UP001218788">
    <property type="component" value="Unassembled WGS sequence"/>
</dbReference>
<dbReference type="InterPro" id="IPR005537">
    <property type="entry name" value="RAMP_III_fam"/>
</dbReference>
<proteinExistence type="predicted"/>
<organism evidence="3 4">
    <name type="scientific">Alteromonas gilva</name>
    <dbReference type="NCBI Taxonomy" id="2987522"/>
    <lineage>
        <taxon>Bacteria</taxon>
        <taxon>Pseudomonadati</taxon>
        <taxon>Pseudomonadota</taxon>
        <taxon>Gammaproteobacteria</taxon>
        <taxon>Alteromonadales</taxon>
        <taxon>Alteromonadaceae</taxon>
        <taxon>Alteromonas/Salinimonas group</taxon>
        <taxon>Alteromonas</taxon>
    </lineage>
</organism>
<reference evidence="3 4" key="1">
    <citation type="submission" date="2022-10" db="EMBL/GenBank/DDBJ databases">
        <title>Alteromonas sp. chi3 Genome sequencing.</title>
        <authorList>
            <person name="Park S."/>
        </authorList>
    </citation>
    <scope>NUCLEOTIDE SEQUENCE [LARGE SCALE GENOMIC DNA]</scope>
    <source>
        <strain evidence="4">chi3</strain>
    </source>
</reference>
<accession>A0ABT5L6S0</accession>
<dbReference type="NCBIfam" id="TIGR02580">
    <property type="entry name" value="cas_RAMP_Cmr4"/>
    <property type="match status" value="1"/>
</dbReference>
<evidence type="ECO:0000313" key="3">
    <source>
        <dbReference type="EMBL" id="MDC8832071.1"/>
    </source>
</evidence>
<dbReference type="EMBL" id="JAQQXP010000002">
    <property type="protein sequence ID" value="MDC8832071.1"/>
    <property type="molecule type" value="Genomic_DNA"/>
</dbReference>
<dbReference type="PANTHER" id="PTHR36700">
    <property type="entry name" value="CRISPR SYSTEM CMR SUBUNIT CMR4"/>
    <property type="match status" value="1"/>
</dbReference>
<dbReference type="InterPro" id="IPR013410">
    <property type="entry name" value="CRISPR-assoc_RAMP_Cmr4"/>
</dbReference>
<sequence>MNQFITLFAETYIHAGAGIGAGFVDLPIMREAHTDWPCIFGSAIKGAWRAHAVNKLKMSDGGELNDDLINDLFGREDATAAGNMLVSDARLLWLPVRSLTTHTLWITCPAILRRFKRDLCRASDSELNFTEPSVFEPDSVIVSEELANRADQNMLYIEEHGFKCKNDQLSLFKSLTEMPELKQFKDEIERKLVILSDDVFAHFCRTATPVTPHIKVGKYDPDAQKRHDNNLWYEETLPPETMMYLTLSLMNKENDTELNTLLESSSYLQVGGNATVGMGWFNVSTAEDESAGRGAHHDN</sequence>
<protein>
    <submittedName>
        <fullName evidence="3">Type III-B CRISPR module RAMP protein Cmr4</fullName>
    </submittedName>
</protein>